<dbReference type="Pfam" id="PF00636">
    <property type="entry name" value="Ribonuclease_3"/>
    <property type="match status" value="1"/>
</dbReference>
<evidence type="ECO:0000256" key="2">
    <source>
        <dbReference type="ARBA" id="ARBA00022552"/>
    </source>
</evidence>
<dbReference type="HAMAP" id="MF_01468">
    <property type="entry name" value="RNase_Mini_III"/>
    <property type="match status" value="1"/>
</dbReference>
<sequence length="140" mass="16033">MMVPMNRETPEKVELLPSLTLAYIGDAVYELWVREHLVAQGCTKVHDLHRMAIKYVNAGTQSKLVAQLDALLDEKEAQVLRRGRNAKSGRQPKHMEMIDYRRATGLEALVGYLYLEKKQERLEQIFSLLAQLIEAELAVK</sequence>
<keyword evidence="6" id="KW-0460">Magnesium</keyword>
<name>A0A3G1KXB0_FORW1</name>
<dbReference type="InterPro" id="IPR036389">
    <property type="entry name" value="RNase_III_sf"/>
</dbReference>
<keyword evidence="5 6" id="KW-0378">Hydrolase</keyword>
<dbReference type="EC" id="3.1.26.-" evidence="6"/>
<evidence type="ECO:0000256" key="6">
    <source>
        <dbReference type="HAMAP-Rule" id="MF_01468"/>
    </source>
</evidence>
<dbReference type="GO" id="GO:0006364">
    <property type="term" value="P:rRNA processing"/>
    <property type="evidence" value="ECO:0007669"/>
    <property type="project" value="UniProtKB-UniRule"/>
</dbReference>
<feature type="active site" evidence="6">
    <location>
        <position position="26"/>
    </location>
</feature>
<evidence type="ECO:0000256" key="5">
    <source>
        <dbReference type="ARBA" id="ARBA00022801"/>
    </source>
</evidence>
<evidence type="ECO:0000259" key="7">
    <source>
        <dbReference type="Pfam" id="PF00636"/>
    </source>
</evidence>
<dbReference type="PANTHER" id="PTHR34276:SF1">
    <property type="entry name" value="MINI-RIBONUCLEASE 3"/>
    <property type="match status" value="1"/>
</dbReference>
<protein>
    <recommendedName>
        <fullName evidence="6">Mini-ribonuclease 3</fullName>
        <shortName evidence="6">Mini-3</shortName>
        <shortName evidence="6">Mini-RNase 3</shortName>
        <ecNumber evidence="6">3.1.26.-</ecNumber>
    </recommendedName>
    <alternativeName>
        <fullName evidence="6">Mini-RNase III</fullName>
        <shortName evidence="6">Mini-III</shortName>
    </alternativeName>
</protein>
<keyword evidence="6" id="KW-0694">RNA-binding</keyword>
<comment type="subunit">
    <text evidence="6">Homodimer.</text>
</comment>
<evidence type="ECO:0000256" key="1">
    <source>
        <dbReference type="ARBA" id="ARBA00022517"/>
    </source>
</evidence>
<dbReference type="GO" id="GO:0004525">
    <property type="term" value="F:ribonuclease III activity"/>
    <property type="evidence" value="ECO:0007669"/>
    <property type="project" value="InterPro"/>
</dbReference>
<comment type="cofactor">
    <cofactor evidence="6">
        <name>Mg(2+)</name>
        <dbReference type="ChEBI" id="CHEBI:18420"/>
    </cofactor>
</comment>
<dbReference type="SUPFAM" id="SSF69065">
    <property type="entry name" value="RNase III domain-like"/>
    <property type="match status" value="1"/>
</dbReference>
<keyword evidence="1 6" id="KW-0690">Ribosome biogenesis</keyword>
<dbReference type="GO" id="GO:0019843">
    <property type="term" value="F:rRNA binding"/>
    <property type="evidence" value="ECO:0007669"/>
    <property type="project" value="UniProtKB-UniRule"/>
</dbReference>
<dbReference type="GO" id="GO:0005737">
    <property type="term" value="C:cytoplasm"/>
    <property type="evidence" value="ECO:0007669"/>
    <property type="project" value="UniProtKB-SubCell"/>
</dbReference>
<comment type="similarity">
    <text evidence="6">Belongs to the MrnC RNase family.</text>
</comment>
<dbReference type="PIRSF" id="PIRSF005520">
    <property type="entry name" value="UCP005520"/>
    <property type="match status" value="1"/>
</dbReference>
<evidence type="ECO:0000256" key="4">
    <source>
        <dbReference type="ARBA" id="ARBA00022759"/>
    </source>
</evidence>
<keyword evidence="2 6" id="KW-0698">rRNA processing</keyword>
<dbReference type="AlphaFoldDB" id="A0A3G1KXB0"/>
<dbReference type="InterPro" id="IPR000999">
    <property type="entry name" value="RNase_III_dom"/>
</dbReference>
<evidence type="ECO:0000256" key="3">
    <source>
        <dbReference type="ARBA" id="ARBA00022722"/>
    </source>
</evidence>
<gene>
    <name evidence="6" type="primary">mrnC</name>
    <name evidence="8" type="ORF">DCMF_22165</name>
</gene>
<feature type="domain" description="RNase III" evidence="7">
    <location>
        <begin position="20"/>
        <end position="117"/>
    </location>
</feature>
<accession>A0A3G1KXB0</accession>
<reference evidence="8 9" key="1">
    <citation type="submission" date="2016-10" db="EMBL/GenBank/DDBJ databases">
        <title>Complete Genome Sequence of Peptococcaceae strain DCMF.</title>
        <authorList>
            <person name="Edwards R.J."/>
            <person name="Holland S.I."/>
            <person name="Deshpande N.P."/>
            <person name="Wong Y.K."/>
            <person name="Ertan H."/>
            <person name="Manefield M."/>
            <person name="Russell T.L."/>
            <person name="Lee M.J."/>
        </authorList>
    </citation>
    <scope>NUCLEOTIDE SEQUENCE [LARGE SCALE GENOMIC DNA]</scope>
    <source>
        <strain evidence="8 9">DCMF</strain>
    </source>
</reference>
<dbReference type="KEGG" id="fwa:DCMF_22165"/>
<dbReference type="Proteomes" id="UP000323521">
    <property type="component" value="Chromosome"/>
</dbReference>
<dbReference type="InterPro" id="IPR008226">
    <property type="entry name" value="Mini3_fam"/>
</dbReference>
<comment type="function">
    <text evidence="6">Involved in correct processing of both the 5' and 3' ends of 23S rRNA precursor. Processes 30S rRNA precursor transcript even in absence of ribonuclease 3 (Rnc); Rnc processes 30S rRNA into smaller rRNA precursors.</text>
</comment>
<keyword evidence="4 6" id="KW-0255">Endonuclease</keyword>
<comment type="subcellular location">
    <subcellularLocation>
        <location evidence="6">Cytoplasm</location>
    </subcellularLocation>
</comment>
<evidence type="ECO:0000313" key="9">
    <source>
        <dbReference type="Proteomes" id="UP000323521"/>
    </source>
</evidence>
<organism evidence="8 9">
    <name type="scientific">Formimonas warabiya</name>
    <dbReference type="NCBI Taxonomy" id="1761012"/>
    <lineage>
        <taxon>Bacteria</taxon>
        <taxon>Bacillati</taxon>
        <taxon>Bacillota</taxon>
        <taxon>Clostridia</taxon>
        <taxon>Eubacteriales</taxon>
        <taxon>Peptococcaceae</taxon>
        <taxon>Candidatus Formimonas</taxon>
    </lineage>
</organism>
<dbReference type="CDD" id="cd00593">
    <property type="entry name" value="RIBOc"/>
    <property type="match status" value="1"/>
</dbReference>
<dbReference type="PANTHER" id="PTHR34276">
    <property type="entry name" value="MINI-RIBONUCLEASE 3"/>
    <property type="match status" value="1"/>
</dbReference>
<proteinExistence type="inferred from homology"/>
<keyword evidence="6" id="KW-0699">rRNA-binding</keyword>
<keyword evidence="9" id="KW-1185">Reference proteome</keyword>
<keyword evidence="3 6" id="KW-0540">Nuclease</keyword>
<keyword evidence="6" id="KW-0963">Cytoplasm</keyword>
<evidence type="ECO:0000313" key="8">
    <source>
        <dbReference type="EMBL" id="ATW27096.1"/>
    </source>
</evidence>
<dbReference type="EMBL" id="CP017634">
    <property type="protein sequence ID" value="ATW27096.1"/>
    <property type="molecule type" value="Genomic_DNA"/>
</dbReference>
<dbReference type="Gene3D" id="1.10.1520.10">
    <property type="entry name" value="Ribonuclease III domain"/>
    <property type="match status" value="1"/>
</dbReference>